<dbReference type="PANTHER" id="PTHR13887">
    <property type="entry name" value="GLUTATHIONE S-TRANSFERASE KAPPA"/>
    <property type="match status" value="1"/>
</dbReference>
<dbReference type="PANTHER" id="PTHR13887:SF14">
    <property type="entry name" value="DISULFIDE BOND FORMATION PROTEIN D"/>
    <property type="match status" value="1"/>
</dbReference>
<keyword evidence="7" id="KW-0472">Membrane</keyword>
<dbReference type="Gene3D" id="3.40.30.10">
    <property type="entry name" value="Glutaredoxin"/>
    <property type="match status" value="1"/>
</dbReference>
<dbReference type="GO" id="GO:0016491">
    <property type="term" value="F:oxidoreductase activity"/>
    <property type="evidence" value="ECO:0007669"/>
    <property type="project" value="UniProtKB-KW"/>
</dbReference>
<dbReference type="PROSITE" id="PS51352">
    <property type="entry name" value="THIOREDOXIN_2"/>
    <property type="match status" value="1"/>
</dbReference>
<accession>A0A2H0TQM7</accession>
<keyword evidence="7" id="KW-0812">Transmembrane</keyword>
<dbReference type="Pfam" id="PF13462">
    <property type="entry name" value="Thioredoxin_4"/>
    <property type="match status" value="1"/>
</dbReference>
<sequence>MEQPQPVQKKNLLEQLNPTQVFVFGLVEGVLVLCTIGFFILLAMVLGDGKTIAATSDGGRQVSPSAAPAAGNPTQGDITLRSVDEKNDHIRGTKDAAITIVEYSDFQCPYCQQFHETMKQVMETYAGNVRWVYRHFPLESIHPNARQAALGSECAAEQGKFWEYADATFSNQSQLASGLTDIARQAGLNAAKFETCLSSGKYDDLVDQDATEAQLAGGRGTPYSILIAPDGTKIPISGAQPFASVQSAIEPYLN</sequence>
<evidence type="ECO:0000259" key="8">
    <source>
        <dbReference type="PROSITE" id="PS51352"/>
    </source>
</evidence>
<comment type="similarity">
    <text evidence="1">Belongs to the thioredoxin family. DsbA subfamily.</text>
</comment>
<dbReference type="Proteomes" id="UP000230154">
    <property type="component" value="Unassembled WGS sequence"/>
</dbReference>
<comment type="caution">
    <text evidence="9">The sequence shown here is derived from an EMBL/GenBank/DDBJ whole genome shotgun (WGS) entry which is preliminary data.</text>
</comment>
<feature type="transmembrane region" description="Helical" evidence="7">
    <location>
        <begin position="21"/>
        <end position="46"/>
    </location>
</feature>
<dbReference type="InterPro" id="IPR012336">
    <property type="entry name" value="Thioredoxin-like_fold"/>
</dbReference>
<keyword evidence="4" id="KW-1015">Disulfide bond</keyword>
<evidence type="ECO:0000256" key="1">
    <source>
        <dbReference type="ARBA" id="ARBA00005791"/>
    </source>
</evidence>
<evidence type="ECO:0000256" key="7">
    <source>
        <dbReference type="SAM" id="Phobius"/>
    </source>
</evidence>
<dbReference type="InterPro" id="IPR013766">
    <property type="entry name" value="Thioredoxin_domain"/>
</dbReference>
<organism evidence="9 10">
    <name type="scientific">Candidatus Magasanikbacteria bacterium CG10_big_fil_rev_8_21_14_0_10_47_10</name>
    <dbReference type="NCBI Taxonomy" id="1974652"/>
    <lineage>
        <taxon>Bacteria</taxon>
        <taxon>Candidatus Magasanikiibacteriota</taxon>
    </lineage>
</organism>
<keyword evidence="3" id="KW-0560">Oxidoreductase</keyword>
<evidence type="ECO:0000256" key="5">
    <source>
        <dbReference type="ARBA" id="ARBA00023284"/>
    </source>
</evidence>
<protein>
    <submittedName>
        <fullName evidence="9">Disulfide bond formation protein DsbA</fullName>
    </submittedName>
</protein>
<dbReference type="AlphaFoldDB" id="A0A2H0TQM7"/>
<keyword evidence="7" id="KW-1133">Transmembrane helix</keyword>
<proteinExistence type="inferred from homology"/>
<evidence type="ECO:0000256" key="2">
    <source>
        <dbReference type="ARBA" id="ARBA00022729"/>
    </source>
</evidence>
<keyword evidence="5" id="KW-0676">Redox-active center</keyword>
<evidence type="ECO:0000313" key="9">
    <source>
        <dbReference type="EMBL" id="PIR74483.1"/>
    </source>
</evidence>
<gene>
    <name evidence="9" type="ORF">COU35_02280</name>
</gene>
<reference evidence="10" key="1">
    <citation type="submission" date="2017-09" db="EMBL/GenBank/DDBJ databases">
        <title>Depth-based differentiation of microbial function through sediment-hosted aquifers and enrichment of novel symbionts in the deep terrestrial subsurface.</title>
        <authorList>
            <person name="Probst A.J."/>
            <person name="Ladd B."/>
            <person name="Jarett J.K."/>
            <person name="Geller-Mcgrath D.E."/>
            <person name="Sieber C.M.K."/>
            <person name="Emerson J.B."/>
            <person name="Anantharaman K."/>
            <person name="Thomas B.C."/>
            <person name="Malmstrom R."/>
            <person name="Stieglmeier M."/>
            <person name="Klingl A."/>
            <person name="Woyke T."/>
            <person name="Ryan C.M."/>
            <person name="Banfield J.F."/>
        </authorList>
    </citation>
    <scope>NUCLEOTIDE SEQUENCE [LARGE SCALE GENOMIC DNA]</scope>
</reference>
<evidence type="ECO:0000256" key="3">
    <source>
        <dbReference type="ARBA" id="ARBA00023002"/>
    </source>
</evidence>
<feature type="region of interest" description="Disordered" evidence="6">
    <location>
        <begin position="56"/>
        <end position="79"/>
    </location>
</feature>
<keyword evidence="2" id="KW-0732">Signal</keyword>
<dbReference type="SUPFAM" id="SSF52833">
    <property type="entry name" value="Thioredoxin-like"/>
    <property type="match status" value="1"/>
</dbReference>
<feature type="domain" description="Thioredoxin" evidence="8">
    <location>
        <begin position="60"/>
        <end position="254"/>
    </location>
</feature>
<evidence type="ECO:0000256" key="6">
    <source>
        <dbReference type="SAM" id="MobiDB-lite"/>
    </source>
</evidence>
<evidence type="ECO:0000256" key="4">
    <source>
        <dbReference type="ARBA" id="ARBA00023157"/>
    </source>
</evidence>
<evidence type="ECO:0000313" key="10">
    <source>
        <dbReference type="Proteomes" id="UP000230154"/>
    </source>
</evidence>
<dbReference type="EMBL" id="PFCB01000020">
    <property type="protein sequence ID" value="PIR74483.1"/>
    <property type="molecule type" value="Genomic_DNA"/>
</dbReference>
<name>A0A2H0TQM7_9BACT</name>
<dbReference type="InterPro" id="IPR036249">
    <property type="entry name" value="Thioredoxin-like_sf"/>
</dbReference>